<feature type="compositionally biased region" description="Polar residues" evidence="1">
    <location>
        <begin position="78"/>
        <end position="90"/>
    </location>
</feature>
<name>A0A5B0HKX4_9BURK</name>
<evidence type="ECO:0000313" key="3">
    <source>
        <dbReference type="EMBL" id="KAA1015891.1"/>
    </source>
</evidence>
<feature type="compositionally biased region" description="Low complexity" evidence="1">
    <location>
        <begin position="91"/>
        <end position="104"/>
    </location>
</feature>
<gene>
    <name evidence="3" type="ORF">FVF58_00625</name>
</gene>
<protein>
    <submittedName>
        <fullName evidence="3">Uncharacterized protein</fullName>
    </submittedName>
</protein>
<proteinExistence type="predicted"/>
<dbReference type="EMBL" id="VTUZ01000001">
    <property type="protein sequence ID" value="KAA1015891.1"/>
    <property type="molecule type" value="Genomic_DNA"/>
</dbReference>
<feature type="signal peptide" evidence="2">
    <location>
        <begin position="1"/>
        <end position="22"/>
    </location>
</feature>
<sequence>MPSVWKSSLALQRKRLASALIAASLCALIGACDNDATDDHATNTGTPGSADSLADHGNPAAMASANSLQAESAPPALTIQTPALPASNTGAPLSTAATAPLATPVIHTVD</sequence>
<keyword evidence="4" id="KW-1185">Reference proteome</keyword>
<evidence type="ECO:0000256" key="2">
    <source>
        <dbReference type="SAM" id="SignalP"/>
    </source>
</evidence>
<comment type="caution">
    <text evidence="3">The sequence shown here is derived from an EMBL/GenBank/DDBJ whole genome shotgun (WGS) entry which is preliminary data.</text>
</comment>
<dbReference type="AlphaFoldDB" id="A0A5B0HKX4"/>
<feature type="region of interest" description="Disordered" evidence="1">
    <location>
        <begin position="36"/>
        <end position="110"/>
    </location>
</feature>
<organism evidence="3 4">
    <name type="scientific">Paraburkholderia panacisoli</name>
    <dbReference type="NCBI Taxonomy" id="2603818"/>
    <lineage>
        <taxon>Bacteria</taxon>
        <taxon>Pseudomonadati</taxon>
        <taxon>Pseudomonadota</taxon>
        <taxon>Betaproteobacteria</taxon>
        <taxon>Burkholderiales</taxon>
        <taxon>Burkholderiaceae</taxon>
        <taxon>Paraburkholderia</taxon>
    </lineage>
</organism>
<dbReference type="Proteomes" id="UP000325273">
    <property type="component" value="Unassembled WGS sequence"/>
</dbReference>
<feature type="chain" id="PRO_5022874242" evidence="2">
    <location>
        <begin position="23"/>
        <end position="110"/>
    </location>
</feature>
<evidence type="ECO:0000256" key="1">
    <source>
        <dbReference type="SAM" id="MobiDB-lite"/>
    </source>
</evidence>
<dbReference type="PROSITE" id="PS51257">
    <property type="entry name" value="PROKAR_LIPOPROTEIN"/>
    <property type="match status" value="1"/>
</dbReference>
<reference evidence="3 4" key="1">
    <citation type="submission" date="2019-08" db="EMBL/GenBank/DDBJ databases">
        <title>Paraburkholderia sp. DCY113.</title>
        <authorList>
            <person name="Kang J."/>
        </authorList>
    </citation>
    <scope>NUCLEOTIDE SEQUENCE [LARGE SCALE GENOMIC DNA]</scope>
    <source>
        <strain evidence="3 4">DCY113</strain>
    </source>
</reference>
<evidence type="ECO:0000313" key="4">
    <source>
        <dbReference type="Proteomes" id="UP000325273"/>
    </source>
</evidence>
<accession>A0A5B0HKX4</accession>
<dbReference type="RefSeq" id="WP_149668019.1">
    <property type="nucleotide sequence ID" value="NZ_VTUZ01000001.1"/>
</dbReference>
<keyword evidence="2" id="KW-0732">Signal</keyword>